<keyword evidence="2" id="KW-0614">Plasmid</keyword>
<dbReference type="HOGENOM" id="CLU_3285889_0_0_12"/>
<proteinExistence type="predicted"/>
<keyword evidence="1" id="KW-0812">Transmembrane</keyword>
<evidence type="ECO:0000313" key="2">
    <source>
        <dbReference type="EMBL" id="ACN53399.1"/>
    </source>
</evidence>
<reference evidence="2 3" key="1">
    <citation type="journal article" date="2012" name="J. Bacteriol.">
        <title>Whole-Genome Sequences of Borrelia bissettii, Borrelia valaisiana, and Borrelia spielmanii.</title>
        <authorList>
            <person name="Schutzer S.E."/>
            <person name="Fraser-Liggett C.M."/>
            <person name="Qiu W.G."/>
            <person name="Kraiczy P."/>
            <person name="Mongodin E.F."/>
            <person name="Dunn J.J."/>
            <person name="Luft B.J."/>
            <person name="Casjens S.R."/>
        </authorList>
    </citation>
    <scope>NUCLEOTIDE SEQUENCE [LARGE SCALE GENOMIC DNA]</scope>
    <source>
        <strain evidence="2 3">A14S</strain>
        <plasmid evidence="2 3">A14S_lp28-4</plasmid>
    </source>
</reference>
<feature type="transmembrane region" description="Helical" evidence="1">
    <location>
        <begin position="21"/>
        <end position="39"/>
    </location>
</feature>
<gene>
    <name evidence="2" type="ORF">BSPA14S_I0036</name>
</gene>
<evidence type="ECO:0000256" key="1">
    <source>
        <dbReference type="SAM" id="Phobius"/>
    </source>
</evidence>
<dbReference type="EMBL" id="CP001470">
    <property type="protein sequence ID" value="ACN53399.1"/>
    <property type="molecule type" value="Genomic_DNA"/>
</dbReference>
<evidence type="ECO:0000313" key="3">
    <source>
        <dbReference type="Proteomes" id="UP000003481"/>
    </source>
</evidence>
<keyword evidence="1" id="KW-0472">Membrane</keyword>
<accession>C0RCB5</accession>
<sequence>MTNKFRSIIVVILLPTPTLRLAIAIILGFSILFIAIYMIL</sequence>
<organism evidence="2 3">
    <name type="scientific">Borreliella spielmanii A14S</name>
    <dbReference type="NCBI Taxonomy" id="498742"/>
    <lineage>
        <taxon>Bacteria</taxon>
        <taxon>Pseudomonadati</taxon>
        <taxon>Spirochaetota</taxon>
        <taxon>Spirochaetia</taxon>
        <taxon>Spirochaetales</taxon>
        <taxon>Borreliaceae</taxon>
        <taxon>Borreliella</taxon>
    </lineage>
</organism>
<keyword evidence="1" id="KW-1133">Transmembrane helix</keyword>
<dbReference type="AlphaFoldDB" id="C0RCB5"/>
<protein>
    <submittedName>
        <fullName evidence="2">Uncharacterized protein</fullName>
    </submittedName>
</protein>
<geneLocation type="plasmid" evidence="2 3">
    <name>A14S_lp28-4</name>
</geneLocation>
<dbReference type="Proteomes" id="UP000003481">
    <property type="component" value="Plasmid A14S_lp28-4"/>
</dbReference>
<name>C0RCB5_9SPIR</name>